<organism evidence="2 3">
    <name type="scientific">Cymbomonas tetramitiformis</name>
    <dbReference type="NCBI Taxonomy" id="36881"/>
    <lineage>
        <taxon>Eukaryota</taxon>
        <taxon>Viridiplantae</taxon>
        <taxon>Chlorophyta</taxon>
        <taxon>Pyramimonadophyceae</taxon>
        <taxon>Pyramimonadales</taxon>
        <taxon>Pyramimonadaceae</taxon>
        <taxon>Cymbomonas</taxon>
    </lineage>
</organism>
<accession>A0AAE0CEI5</accession>
<reference evidence="2 3" key="1">
    <citation type="journal article" date="2015" name="Genome Biol. Evol.">
        <title>Comparative Genomics of a Bacterivorous Green Alga Reveals Evolutionary Causalities and Consequences of Phago-Mixotrophic Mode of Nutrition.</title>
        <authorList>
            <person name="Burns J.A."/>
            <person name="Paasch A."/>
            <person name="Narechania A."/>
            <person name="Kim E."/>
        </authorList>
    </citation>
    <scope>NUCLEOTIDE SEQUENCE [LARGE SCALE GENOMIC DNA]</scope>
    <source>
        <strain evidence="2 3">PLY_AMNH</strain>
    </source>
</reference>
<name>A0AAE0CEI5_9CHLO</name>
<dbReference type="AlphaFoldDB" id="A0AAE0CEI5"/>
<sequence length="64" mass="7002">VKDEERQQRRDEILSTTVKDFHEFADALEAVRGPNANIVVVASADAVAAANEKSPDLLKIVKVL</sequence>
<evidence type="ECO:0000259" key="1">
    <source>
        <dbReference type="Pfam" id="PF22516"/>
    </source>
</evidence>
<dbReference type="Pfam" id="PF22516">
    <property type="entry name" value="PreP_C"/>
    <property type="match status" value="1"/>
</dbReference>
<dbReference type="Gene3D" id="3.30.830.10">
    <property type="entry name" value="Metalloenzyme, LuxS/M16 peptidase-like"/>
    <property type="match status" value="1"/>
</dbReference>
<evidence type="ECO:0000313" key="2">
    <source>
        <dbReference type="EMBL" id="KAK3252814.1"/>
    </source>
</evidence>
<gene>
    <name evidence="2" type="ORF">CYMTET_37907</name>
</gene>
<feature type="non-terminal residue" evidence="2">
    <location>
        <position position="1"/>
    </location>
</feature>
<dbReference type="EMBL" id="LGRX02025174">
    <property type="protein sequence ID" value="KAK3252814.1"/>
    <property type="molecule type" value="Genomic_DNA"/>
</dbReference>
<comment type="caution">
    <text evidence="2">The sequence shown here is derived from an EMBL/GenBank/DDBJ whole genome shotgun (WGS) entry which is preliminary data.</text>
</comment>
<evidence type="ECO:0000313" key="3">
    <source>
        <dbReference type="Proteomes" id="UP001190700"/>
    </source>
</evidence>
<dbReference type="Proteomes" id="UP001190700">
    <property type="component" value="Unassembled WGS sequence"/>
</dbReference>
<feature type="domain" description="Presequence protease mitochondrial-type C-terminal" evidence="1">
    <location>
        <begin position="3"/>
        <end position="43"/>
    </location>
</feature>
<dbReference type="InterPro" id="IPR055130">
    <property type="entry name" value="PreP_C"/>
</dbReference>
<proteinExistence type="predicted"/>
<keyword evidence="3" id="KW-1185">Reference proteome</keyword>
<protein>
    <recommendedName>
        <fullName evidence="1">Presequence protease mitochondrial-type C-terminal domain-containing protein</fullName>
    </recommendedName>
</protein>